<dbReference type="PANTHER" id="PTHR46579">
    <property type="entry name" value="F5/8 TYPE C DOMAIN-CONTAINING PROTEIN-RELATED"/>
    <property type="match status" value="1"/>
</dbReference>
<dbReference type="PANTHER" id="PTHR46579:SF1">
    <property type="entry name" value="F5_8 TYPE C DOMAIN-CONTAINING PROTEIN"/>
    <property type="match status" value="1"/>
</dbReference>
<reference evidence="1 2" key="1">
    <citation type="journal article" date="2016" name="Mol. Biol. Evol.">
        <title>Comparative Genomics of Early-Diverging Mushroom-Forming Fungi Provides Insights into the Origins of Lignocellulose Decay Capabilities.</title>
        <authorList>
            <person name="Nagy L.G."/>
            <person name="Riley R."/>
            <person name="Tritt A."/>
            <person name="Adam C."/>
            <person name="Daum C."/>
            <person name="Floudas D."/>
            <person name="Sun H."/>
            <person name="Yadav J.S."/>
            <person name="Pangilinan J."/>
            <person name="Larsson K.H."/>
            <person name="Matsuura K."/>
            <person name="Barry K."/>
            <person name="Labutti K."/>
            <person name="Kuo R."/>
            <person name="Ohm R.A."/>
            <person name="Bhattacharya S.S."/>
            <person name="Shirouzu T."/>
            <person name="Yoshinaga Y."/>
            <person name="Martin F.M."/>
            <person name="Grigoriev I.V."/>
            <person name="Hibbett D.S."/>
        </authorList>
    </citation>
    <scope>NUCLEOTIDE SEQUENCE [LARGE SCALE GENOMIC DNA]</scope>
    <source>
        <strain evidence="1 2">HHB12029</strain>
    </source>
</reference>
<evidence type="ECO:0000313" key="2">
    <source>
        <dbReference type="Proteomes" id="UP000077266"/>
    </source>
</evidence>
<organism evidence="1 2">
    <name type="scientific">Exidia glandulosa HHB12029</name>
    <dbReference type="NCBI Taxonomy" id="1314781"/>
    <lineage>
        <taxon>Eukaryota</taxon>
        <taxon>Fungi</taxon>
        <taxon>Dikarya</taxon>
        <taxon>Basidiomycota</taxon>
        <taxon>Agaricomycotina</taxon>
        <taxon>Agaricomycetes</taxon>
        <taxon>Auriculariales</taxon>
        <taxon>Exidiaceae</taxon>
        <taxon>Exidia</taxon>
    </lineage>
</organism>
<gene>
    <name evidence="1" type="ORF">EXIGLDRAFT_771823</name>
</gene>
<sequence>MPVISSGPNEPTAPQMSNLSVPLVRELALLQDGVEMESYDDDAIVEVYADPFCDICDSPARAKFNATAAHSHKKTPCVWCESTLDQFNEYLGYENGYAKTTDAGLLRRAYEWLHARSKTAAEKLFKKFGVRWTIFNTLPGWGPRSKQVLDFMHAFYLGNVSHFWSNIVVHGYLISNVGGASSPMRRFERFMNKIRWPGHIGRLPKNLGENQSLQKADQWRRLLTVLPVGLFVAWADENDEIPLGAPPVPPNAKRTVSFTRDLSQTYSSLLSLAVAGRILPSHAISVAQGRTGGDYYRSYCTSLLDLGIKLRPNNHWTTHVPEEVIARFGPIPGTWLFPFERYNGYLERVTLNGHDGGVMELTLMRHWVRSHLLYEYLLNLPDDAEDCERDSLTEIIKEDARRRGSLLTQLAVAQSEEDGGVIALPKKSQPFHVHKRATADQYPQLYRLLLEFSRQQWPTVNVISESSLDDGSLLLADSSVTSYPYIRRLGIRYTSSTNSRTDTDRFAMLRLDDILVPAEIVYILRLEVADAPPLVCLAVRRLATDLEMPIFPWDIVSDELGIYSCYAERYQELEIVLPNTLDSPIAICSITSRKIPDEIWVCVSLDRSGYELEDADDGAD</sequence>
<proteinExistence type="predicted"/>
<dbReference type="Proteomes" id="UP000077266">
    <property type="component" value="Unassembled WGS sequence"/>
</dbReference>
<dbReference type="InParanoid" id="A0A165FQT6"/>
<evidence type="ECO:0000313" key="1">
    <source>
        <dbReference type="EMBL" id="KZV89382.1"/>
    </source>
</evidence>
<name>A0A165FQT6_EXIGL</name>
<dbReference type="EMBL" id="KV426074">
    <property type="protein sequence ID" value="KZV89382.1"/>
    <property type="molecule type" value="Genomic_DNA"/>
</dbReference>
<accession>A0A165FQT6</accession>
<dbReference type="STRING" id="1314781.A0A165FQT6"/>
<protein>
    <submittedName>
        <fullName evidence="1">Uncharacterized protein</fullName>
    </submittedName>
</protein>
<dbReference type="AlphaFoldDB" id="A0A165FQT6"/>
<dbReference type="OrthoDB" id="3248986at2759"/>
<keyword evidence="2" id="KW-1185">Reference proteome</keyword>